<reference evidence="2 3" key="1">
    <citation type="journal article" date="2023" name="Genome Announc.">
        <title>Pan-Genome Analyses of the Genus Cohnella and Proposal of the Novel Species Cohnella silvisoli sp. nov., Isolated from Forest Soil.</title>
        <authorList>
            <person name="Wang C."/>
            <person name="Mao L."/>
            <person name="Bao G."/>
            <person name="Zhu H."/>
        </authorList>
    </citation>
    <scope>NUCLEOTIDE SEQUENCE [LARGE SCALE GENOMIC DNA]</scope>
    <source>
        <strain evidence="2 3">NL03-T5-1</strain>
    </source>
</reference>
<evidence type="ECO:0000259" key="1">
    <source>
        <dbReference type="PROSITE" id="PS50022"/>
    </source>
</evidence>
<accession>A0ABV1L0A2</accession>
<organism evidence="2 3">
    <name type="scientific">Cohnella silvisoli</name>
    <dbReference type="NCBI Taxonomy" id="2873699"/>
    <lineage>
        <taxon>Bacteria</taxon>
        <taxon>Bacillati</taxon>
        <taxon>Bacillota</taxon>
        <taxon>Bacilli</taxon>
        <taxon>Bacillales</taxon>
        <taxon>Paenibacillaceae</taxon>
        <taxon>Cohnella</taxon>
    </lineage>
</organism>
<dbReference type="InterPro" id="IPR008979">
    <property type="entry name" value="Galactose-bd-like_sf"/>
</dbReference>
<evidence type="ECO:0000313" key="3">
    <source>
        <dbReference type="Proteomes" id="UP001493487"/>
    </source>
</evidence>
<dbReference type="InterPro" id="IPR011050">
    <property type="entry name" value="Pectin_lyase_fold/virulence"/>
</dbReference>
<gene>
    <name evidence="2" type="ORF">QJS35_25240</name>
</gene>
<dbReference type="Gene3D" id="2.60.120.260">
    <property type="entry name" value="Galactose-binding domain-like"/>
    <property type="match status" value="2"/>
</dbReference>
<feature type="domain" description="F5/8 type C" evidence="1">
    <location>
        <begin position="761"/>
        <end position="911"/>
    </location>
</feature>
<dbReference type="Pfam" id="PF21231">
    <property type="entry name" value="GH141_M"/>
    <property type="match status" value="1"/>
</dbReference>
<dbReference type="InterPro" id="IPR012334">
    <property type="entry name" value="Pectin_lyas_fold"/>
</dbReference>
<dbReference type="EMBL" id="JASKHM010000016">
    <property type="protein sequence ID" value="MEQ4485697.1"/>
    <property type="molecule type" value="Genomic_DNA"/>
</dbReference>
<dbReference type="PANTHER" id="PTHR36453">
    <property type="entry name" value="SECRETED PROTEIN-RELATED"/>
    <property type="match status" value="1"/>
</dbReference>
<dbReference type="Proteomes" id="UP001493487">
    <property type="component" value="Unassembled WGS sequence"/>
</dbReference>
<dbReference type="SUPFAM" id="SSF51126">
    <property type="entry name" value="Pectin lyase-like"/>
    <property type="match status" value="1"/>
</dbReference>
<dbReference type="RefSeq" id="WP_232187915.1">
    <property type="nucleotide sequence ID" value="NZ_JAIOAP010000015.1"/>
</dbReference>
<keyword evidence="3" id="KW-1185">Reference proteome</keyword>
<dbReference type="SMART" id="SM00710">
    <property type="entry name" value="PbH1"/>
    <property type="match status" value="6"/>
</dbReference>
<dbReference type="SUPFAM" id="SSF49785">
    <property type="entry name" value="Galactose-binding domain-like"/>
    <property type="match status" value="2"/>
</dbReference>
<sequence length="911" mass="98612">MFMPTVRKSLVWCLAMVIIFTVVSASHPRIAVAAIQASYYVNPTGGNDSNDGTSAATAFATLTKARDAVRIVNGNMTGDIYIYLMNGTHSLSGTLTLGVSDSGTNGYNVIYKAYDGSAPVVSGGVDITDGWTLYDSAKNIYKKTGINWSFRQLYVNEQRGIKARQPNLTDEITGAPYLTATNNSYPYTVNPSDIGTWANGGTAEMVVINHWSQYRGRIANYSGSTVNFKSPESGFAWNHHNQATTYYYFENALALLDSGGEWFLDSANTTLYYKPRAGETMNTTPIFAPKVETLVKIEGTDAAHKANHIQFCGIVFKYSNWIAPNNYGYVDVQAGFRYQTVSGGSNANAAGTARYATVLGAIQLKYTSNIALDHNTFMFNGGWGVMGNEGTDHTSVASNTFLKNAGGAVALGITGNEFAEMPSQQGQSLYDSITRNTINANSLDYADMVGIGAMLPANMTIDGNEVKNLPYTGITIGWEWDDLDHGMTNNQVTNNHVHDVIKLLDDGAGIYSLGKMTGNSKFHHNYIHNLSPSAYSGGYAIAAIYFDNGSVGKTADYNVLNNTTNAWYAFNPPNYSNLFQNSYYNAAAGSWANGNTFQNNTAVTNQNWPQAAIDIMNGAGPNPNATVTLVNRALNGTASASTVYGTGYEPGKAIDGLGGTLWSPTGADSLPWLQIDLGAAYRLNQIHVVDRQDTTDYRLTRQNFEIRASNDPSFTTFAVLGGLGATPYPFHGTWSMNVVDSMAYRYVRVAKTVNEYFTVGELQIMCDVNNPPLINRALSGTASASSFYGTGNEASKANDGLVGTLWSPTGADASPRLQVDLGAAYYLKQISLVDRQDTTNYGQTRQNFEIRASNDPTFATYTVLGGLGATPYPFHGTWTTAVSDATAYRYVRAAKTVSEYFTIAELQILSN</sequence>
<dbReference type="Pfam" id="PF00754">
    <property type="entry name" value="F5_F8_type_C"/>
    <property type="match status" value="2"/>
</dbReference>
<evidence type="ECO:0000313" key="2">
    <source>
        <dbReference type="EMBL" id="MEQ4485697.1"/>
    </source>
</evidence>
<comment type="caution">
    <text evidence="2">The sequence shown here is derived from an EMBL/GenBank/DDBJ whole genome shotgun (WGS) entry which is preliminary data.</text>
</comment>
<dbReference type="PROSITE" id="PS50022">
    <property type="entry name" value="FA58C_3"/>
    <property type="match status" value="2"/>
</dbReference>
<proteinExistence type="predicted"/>
<name>A0ABV1L0A2_9BACL</name>
<dbReference type="InterPro" id="IPR048482">
    <property type="entry name" value="GH141_ins"/>
</dbReference>
<dbReference type="PANTHER" id="PTHR36453:SF1">
    <property type="entry name" value="RIGHT HANDED BETA HELIX DOMAIN-CONTAINING PROTEIN"/>
    <property type="match status" value="1"/>
</dbReference>
<protein>
    <submittedName>
        <fullName evidence="2">Discoidin domain-containing protein</fullName>
    </submittedName>
</protein>
<feature type="domain" description="F5/8 type C" evidence="1">
    <location>
        <begin position="622"/>
        <end position="749"/>
    </location>
</feature>
<dbReference type="Gene3D" id="2.160.20.10">
    <property type="entry name" value="Single-stranded right-handed beta-helix, Pectin lyase-like"/>
    <property type="match status" value="1"/>
</dbReference>
<dbReference type="InterPro" id="IPR006626">
    <property type="entry name" value="PbH1"/>
</dbReference>
<dbReference type="InterPro" id="IPR000421">
    <property type="entry name" value="FA58C"/>
</dbReference>